<feature type="region of interest" description="Disordered" evidence="5">
    <location>
        <begin position="1"/>
        <end position="37"/>
    </location>
</feature>
<evidence type="ECO:0000313" key="7">
    <source>
        <dbReference type="Proteomes" id="UP001501231"/>
    </source>
</evidence>
<gene>
    <name evidence="6" type="ORF">GCM10010191_22310</name>
</gene>
<proteinExistence type="inferred from homology"/>
<sequence>MTRTSRQNPGGPARERTPPHPGAGDAERGTQPGTTKRTALVTGANKGIGFETARQLAQQSFTVWLGCRDQGRGEVAAKELADDGDVRFVGLDVTDTESVRAAVAHISDNIGALDVLVNNAGVAIGEGEGLPSIVRLETIRRTFDVNFYGALRVTQEFSPLVQRAQAGRIVNVSSMMGSITTLVSPDNPLGQFPAFAYPASKTLINALTGWFAVELNDTPIEINSVCPGYNATDLNNNLGTQHPSQGAKVVVRAATLPADGPSGSFFDVNGPVGW</sequence>
<dbReference type="PANTHER" id="PTHR43490">
    <property type="entry name" value="(+)-NEOMENTHOL DEHYDROGENASE"/>
    <property type="match status" value="1"/>
</dbReference>
<evidence type="ECO:0000256" key="4">
    <source>
        <dbReference type="RuleBase" id="RU000363"/>
    </source>
</evidence>
<dbReference type="PRINTS" id="PR00080">
    <property type="entry name" value="SDRFAMILY"/>
</dbReference>
<evidence type="ECO:0000256" key="5">
    <source>
        <dbReference type="SAM" id="MobiDB-lite"/>
    </source>
</evidence>
<evidence type="ECO:0000313" key="6">
    <source>
        <dbReference type="EMBL" id="GAA2412425.1"/>
    </source>
</evidence>
<dbReference type="Gene3D" id="3.40.50.720">
    <property type="entry name" value="NAD(P)-binding Rossmann-like Domain"/>
    <property type="match status" value="1"/>
</dbReference>
<dbReference type="EMBL" id="BAAARW010000008">
    <property type="protein sequence ID" value="GAA2412425.1"/>
    <property type="molecule type" value="Genomic_DNA"/>
</dbReference>
<dbReference type="InterPro" id="IPR036291">
    <property type="entry name" value="NAD(P)-bd_dom_sf"/>
</dbReference>
<reference evidence="6 7" key="1">
    <citation type="journal article" date="2019" name="Int. J. Syst. Evol. Microbiol.">
        <title>The Global Catalogue of Microorganisms (GCM) 10K type strain sequencing project: providing services to taxonomists for standard genome sequencing and annotation.</title>
        <authorList>
            <consortium name="The Broad Institute Genomics Platform"/>
            <consortium name="The Broad Institute Genome Sequencing Center for Infectious Disease"/>
            <person name="Wu L."/>
            <person name="Ma J."/>
        </authorList>
    </citation>
    <scope>NUCLEOTIDE SEQUENCE [LARGE SCALE GENOMIC DNA]</scope>
    <source>
        <strain evidence="6 7">JCM 3325</strain>
    </source>
</reference>
<evidence type="ECO:0000256" key="1">
    <source>
        <dbReference type="ARBA" id="ARBA00006484"/>
    </source>
</evidence>
<dbReference type="PRINTS" id="PR00081">
    <property type="entry name" value="GDHRDH"/>
</dbReference>
<dbReference type="SUPFAM" id="SSF51735">
    <property type="entry name" value="NAD(P)-binding Rossmann-fold domains"/>
    <property type="match status" value="1"/>
</dbReference>
<organism evidence="6 7">
    <name type="scientific">Actinomadura vinacea</name>
    <dbReference type="NCBI Taxonomy" id="115336"/>
    <lineage>
        <taxon>Bacteria</taxon>
        <taxon>Bacillati</taxon>
        <taxon>Actinomycetota</taxon>
        <taxon>Actinomycetes</taxon>
        <taxon>Streptosporangiales</taxon>
        <taxon>Thermomonosporaceae</taxon>
        <taxon>Actinomadura</taxon>
    </lineage>
</organism>
<keyword evidence="7" id="KW-1185">Reference proteome</keyword>
<dbReference type="Proteomes" id="UP001501231">
    <property type="component" value="Unassembled WGS sequence"/>
</dbReference>
<keyword evidence="3" id="KW-0560">Oxidoreductase</keyword>
<dbReference type="InterPro" id="IPR045313">
    <property type="entry name" value="CBR1-like"/>
</dbReference>
<dbReference type="CDD" id="cd05324">
    <property type="entry name" value="carb_red_PTCR-like_SDR_c"/>
    <property type="match status" value="1"/>
</dbReference>
<dbReference type="Pfam" id="PF00106">
    <property type="entry name" value="adh_short"/>
    <property type="match status" value="1"/>
</dbReference>
<comment type="caution">
    <text evidence="6">The sequence shown here is derived from an EMBL/GenBank/DDBJ whole genome shotgun (WGS) entry which is preliminary data.</text>
</comment>
<comment type="similarity">
    <text evidence="1 4">Belongs to the short-chain dehydrogenases/reductases (SDR) family.</text>
</comment>
<evidence type="ECO:0000256" key="2">
    <source>
        <dbReference type="ARBA" id="ARBA00022857"/>
    </source>
</evidence>
<accession>A0ABN3IRW4</accession>
<dbReference type="InterPro" id="IPR002347">
    <property type="entry name" value="SDR_fam"/>
</dbReference>
<protein>
    <submittedName>
        <fullName evidence="6">SDR family NAD(P)-dependent oxidoreductase</fullName>
    </submittedName>
</protein>
<evidence type="ECO:0000256" key="3">
    <source>
        <dbReference type="ARBA" id="ARBA00023002"/>
    </source>
</evidence>
<keyword evidence="2" id="KW-0521">NADP</keyword>
<dbReference type="PANTHER" id="PTHR43490:SF99">
    <property type="entry name" value="SHORT-CHAIN DEHYDROGENASE_REDUCTASE"/>
    <property type="match status" value="1"/>
</dbReference>
<name>A0ABN3IRW4_9ACTN</name>